<dbReference type="InterPro" id="IPR003838">
    <property type="entry name" value="ABC3_permease_C"/>
</dbReference>
<dbReference type="Pfam" id="PF12704">
    <property type="entry name" value="MacB_PCD"/>
    <property type="match status" value="1"/>
</dbReference>
<evidence type="ECO:0000256" key="7">
    <source>
        <dbReference type="SAM" id="Phobius"/>
    </source>
</evidence>
<comment type="caution">
    <text evidence="10">The sequence shown here is derived from an EMBL/GenBank/DDBJ whole genome shotgun (WGS) entry which is preliminary data.</text>
</comment>
<feature type="transmembrane region" description="Helical" evidence="7">
    <location>
        <begin position="369"/>
        <end position="390"/>
    </location>
</feature>
<evidence type="ECO:0000259" key="9">
    <source>
        <dbReference type="Pfam" id="PF12704"/>
    </source>
</evidence>
<proteinExistence type="inferred from homology"/>
<dbReference type="PANTHER" id="PTHR30572">
    <property type="entry name" value="MEMBRANE COMPONENT OF TRANSPORTER-RELATED"/>
    <property type="match status" value="1"/>
</dbReference>
<feature type="domain" description="MacB-like periplasmic core" evidence="9">
    <location>
        <begin position="20"/>
        <end position="246"/>
    </location>
</feature>
<feature type="transmembrane region" description="Helical" evidence="7">
    <location>
        <begin position="324"/>
        <end position="349"/>
    </location>
</feature>
<evidence type="ECO:0000313" key="10">
    <source>
        <dbReference type="EMBL" id="KKQ93398.1"/>
    </source>
</evidence>
<reference evidence="10 11" key="1">
    <citation type="journal article" date="2015" name="Nature">
        <title>rRNA introns, odd ribosomes, and small enigmatic genomes across a large radiation of phyla.</title>
        <authorList>
            <person name="Brown C.T."/>
            <person name="Hug L.A."/>
            <person name="Thomas B.C."/>
            <person name="Sharon I."/>
            <person name="Castelle C.J."/>
            <person name="Singh A."/>
            <person name="Wilkins M.J."/>
            <person name="Williams K.H."/>
            <person name="Banfield J.F."/>
        </authorList>
    </citation>
    <scope>NUCLEOTIDE SEQUENCE [LARGE SCALE GENOMIC DNA]</scope>
</reference>
<accession>A0A0G0LNC9</accession>
<evidence type="ECO:0000259" key="8">
    <source>
        <dbReference type="Pfam" id="PF02687"/>
    </source>
</evidence>
<feature type="transmembrane region" description="Helical" evidence="7">
    <location>
        <begin position="21"/>
        <end position="41"/>
    </location>
</feature>
<evidence type="ECO:0000313" key="11">
    <source>
        <dbReference type="Proteomes" id="UP000034207"/>
    </source>
</evidence>
<comment type="subcellular location">
    <subcellularLocation>
        <location evidence="1">Cell membrane</location>
        <topology evidence="1">Multi-pass membrane protein</topology>
    </subcellularLocation>
</comment>
<evidence type="ECO:0000256" key="4">
    <source>
        <dbReference type="ARBA" id="ARBA00022989"/>
    </source>
</evidence>
<feature type="domain" description="ABC3 transporter permease C-terminal" evidence="8">
    <location>
        <begin position="283"/>
        <end position="397"/>
    </location>
</feature>
<dbReference type="AlphaFoldDB" id="A0A0G0LNC9"/>
<sequence>MLRESIKIAITNIWAAKMRSFLTMLGVIIGVSSVVVLVSIGDGAKRAVEKQVGSLGANLLIIQPGRIEAGKSINVASTISSSVLNVKDLEDVKNTEHVTSVSPMMMVGGVPASGNNNYPNALVVAGYPEFKEMLNFGIENGNFFNKDEYNRAVNEVIIGENVKKQLFGDGDAIGKKITVLSNNFIVKGTIKSKGSNSGFGPLNFDDLVVMPFSTASKITGHEQVWRIFFQVDSHDNLDSVKKTVTQTLTKNHDGIQDFTVLAQDDLVGVAGTILNVLTALIASIAGISLVVGGIGIMNMMLVTVTERTKEIGIRKAIGATKKDILLQFLIEAMVISFVGAMLGFALGMFGQFIITKLTSAIEPYLSLQTVYSVIAMAFGVGVVFGLLPAIKAANKNPIEALRWE</sequence>
<dbReference type="Pfam" id="PF02687">
    <property type="entry name" value="FtsX"/>
    <property type="match status" value="1"/>
</dbReference>
<gene>
    <name evidence="10" type="ORF">UT18_C0020G0005</name>
</gene>
<dbReference type="GO" id="GO:0005886">
    <property type="term" value="C:plasma membrane"/>
    <property type="evidence" value="ECO:0007669"/>
    <property type="project" value="UniProtKB-SubCell"/>
</dbReference>
<dbReference type="GO" id="GO:0022857">
    <property type="term" value="F:transmembrane transporter activity"/>
    <property type="evidence" value="ECO:0007669"/>
    <property type="project" value="TreeGrafter"/>
</dbReference>
<evidence type="ECO:0000256" key="1">
    <source>
        <dbReference type="ARBA" id="ARBA00004651"/>
    </source>
</evidence>
<comment type="similarity">
    <text evidence="6">Belongs to the ABC-4 integral membrane protein family.</text>
</comment>
<dbReference type="InterPro" id="IPR025857">
    <property type="entry name" value="MacB_PCD"/>
</dbReference>
<keyword evidence="2" id="KW-1003">Cell membrane</keyword>
<evidence type="ECO:0000256" key="6">
    <source>
        <dbReference type="ARBA" id="ARBA00038076"/>
    </source>
</evidence>
<dbReference type="STRING" id="1618345.UT18_C0020G0005"/>
<keyword evidence="4 7" id="KW-1133">Transmembrane helix</keyword>
<organism evidence="10 11">
    <name type="scientific">candidate division CPR2 bacterium GW2011_GWC2_39_10</name>
    <dbReference type="NCBI Taxonomy" id="1618345"/>
    <lineage>
        <taxon>Bacteria</taxon>
        <taxon>Bacteria division CPR2</taxon>
    </lineage>
</organism>
<dbReference type="InterPro" id="IPR050250">
    <property type="entry name" value="Macrolide_Exporter_MacB"/>
</dbReference>
<dbReference type="PATRIC" id="fig|1618345.3.peg.1012"/>
<protein>
    <submittedName>
        <fullName evidence="10">ABC-type antimicrobial peptide transport system, permease component</fullName>
    </submittedName>
</protein>
<name>A0A0G0LNC9_UNCC2</name>
<dbReference type="PANTHER" id="PTHR30572:SF4">
    <property type="entry name" value="ABC TRANSPORTER PERMEASE YTRF"/>
    <property type="match status" value="1"/>
</dbReference>
<evidence type="ECO:0000256" key="5">
    <source>
        <dbReference type="ARBA" id="ARBA00023136"/>
    </source>
</evidence>
<evidence type="ECO:0000256" key="3">
    <source>
        <dbReference type="ARBA" id="ARBA00022692"/>
    </source>
</evidence>
<dbReference type="EMBL" id="LBVV01000020">
    <property type="protein sequence ID" value="KKQ93398.1"/>
    <property type="molecule type" value="Genomic_DNA"/>
</dbReference>
<keyword evidence="3 7" id="KW-0812">Transmembrane</keyword>
<feature type="transmembrane region" description="Helical" evidence="7">
    <location>
        <begin position="280"/>
        <end position="304"/>
    </location>
</feature>
<keyword evidence="5 7" id="KW-0472">Membrane</keyword>
<evidence type="ECO:0000256" key="2">
    <source>
        <dbReference type="ARBA" id="ARBA00022475"/>
    </source>
</evidence>
<dbReference type="Proteomes" id="UP000034207">
    <property type="component" value="Unassembled WGS sequence"/>
</dbReference>